<dbReference type="SUPFAM" id="SSF53098">
    <property type="entry name" value="Ribonuclease H-like"/>
    <property type="match status" value="1"/>
</dbReference>
<dbReference type="PANTHER" id="PTHR45749:SF21">
    <property type="entry name" value="DUF4371 DOMAIN-CONTAINING PROTEIN"/>
    <property type="match status" value="1"/>
</dbReference>
<evidence type="ECO:0000259" key="2">
    <source>
        <dbReference type="Pfam" id="PF05699"/>
    </source>
</evidence>
<keyword evidence="5" id="KW-1185">Reference proteome</keyword>
<dbReference type="InterPro" id="IPR025398">
    <property type="entry name" value="DUF4371"/>
</dbReference>
<organism evidence="4 5">
    <name type="scientific">Paramuricea clavata</name>
    <name type="common">Red gorgonian</name>
    <name type="synonym">Violescent sea-whip</name>
    <dbReference type="NCBI Taxonomy" id="317549"/>
    <lineage>
        <taxon>Eukaryota</taxon>
        <taxon>Metazoa</taxon>
        <taxon>Cnidaria</taxon>
        <taxon>Anthozoa</taxon>
        <taxon>Octocorallia</taxon>
        <taxon>Malacalcyonacea</taxon>
        <taxon>Plexauridae</taxon>
        <taxon>Paramuricea</taxon>
    </lineage>
</organism>
<gene>
    <name evidence="4" type="ORF">PACLA_8A056532</name>
</gene>
<dbReference type="InterPro" id="IPR012337">
    <property type="entry name" value="RNaseH-like_sf"/>
</dbReference>
<sequence>MSNFKTLSFSKKCVDGKSPSIEHFDTLPELSTKYLLQLWYHRQGLACLHETKSREWYLSLPGLSRDWYSNASNRNESIPTLENSAELFEFNNGNIITKSKPFQEDVEVQLTLEVLSAHWYARRGRLAAKNWGRLSRNERQESAGGLKFGSAKGSIDENIKNILSEQSKTTRCTRRSELQRLLAVGETIKSTAIISTQDAGKVYNTAKNGRQNLKNVRKMSSYWFSYFGKYFNIAQFYLKGKAYIMENRNQYFDAIVQQLQNIVESNQYCNNQIERQIGDVFKSALQLMDTKRDKDIVKGLFAHATSVKFVSKIQKVQNKSAIMNCRDELKGNIEIFKNIQETSQVVFGTEDSKGSSASIRLQKGVSKQAIVCGPATDVLVSDPNVPTSSGASTTEKEPVKTNETPEPVETNEMPEPVKTNETPEPVETNKTTITWISCFGMLQHLCSNLTDCQELISKAEKIDAPQPENLLGELLDVVERVNRLSSSLLSDTNQALRHINLENEASVFSSTEFTPIDRDPGCRRDIITNEDRVCMIKQGPFQPKLSRYPRNSDIPPPKHSHFSSEWFNTYPHLEYSIKKDAAFCFSNHVDVMLDKDCRKALIEEEAETQRNCEAIKTLLDVARTLARQGISFHGSSNEKDGNGNFQQIVGLVARQSPSFKRWLDDAATRPHRVNYLSSRSQNEFLTLLAGNVLDRVVAQINEATMFSVIADTMPDVSHVDQLSVVARYVDKDGIPQERLVDIRELHDKTGEGHAQEIIFSLNAKSVDTNGIVFQSYDYTSSMSGVFKGCQAKMKEHLEREVPYFPCLAHRFNTTVEHSCEASVAVCKLFEILQELYVFFTSSTKRYGVLGGKVKESEYGKALELRNLSATRWSARADSIRAVWSSFQEIIEALEELENSADTKTKAKAGILLDRVKSFEFIVMLMFMRNIMIKTKILTKQIQSVDINIIDTLEAAKATISTLRHLREDEENLKQQISASVAFSERHGIDLVAEYDRHHRPRRPSRRADERPETATNLPLQDFYRKEFVQVLDVQINALTDNVQVACDIVAPAIRLLLPPFNSDPKLEDVKSLTMMLPESIRPDNEVLCVELTLFRHHCQNNKGEITTIREAARFAMECESIFPLTSRCYRLILTAPITSAASERSFSKLKEQRENDEKAEEWPELCKAMEYIFGEFDQKEKSGGGLEAHPRLKNEHCQCQLYFVVDSKDAKKIVCAEISPVQKPRRTWSEFEYPDHDWDQSRTNAVTPMTHLLMNTVITKQQFVPSNPSLHNWDITLPNSDTIIHVTRSGKAVTFLNPSLLEPDTTIRLFNEIFLLLSKPNLDFVFRNPKTGRLKSVFVFIVDNGPAEQPSSPLVQMFLIRLLRILDLDKITQVSFAEYHSKRNFVERVHAIEDEALSRHGPFTANKIFNDRSIHPGSEKHIANMEEMVKDVSSCLQQAKFGGKSLEACRGIKDSDYIFSDENKQKQFLLLSEVQKEVCDWTYELNKDGLVWRDVEAVWNLSHSEQYTYLEDYNFLMNKLEYRTAWIDKYHVTFYRPNNLWITDHNARQELQPIPDYVRWITTGGELHYLSHERVLAMKGEWNECSGLFRPDRLLDNLISFNSDPPFYIFPTVAALI</sequence>
<dbReference type="EMBL" id="CACRXK020000612">
    <property type="protein sequence ID" value="CAB3983432.1"/>
    <property type="molecule type" value="Genomic_DNA"/>
</dbReference>
<accession>A0A6S7G3R9</accession>
<feature type="compositionally biased region" description="Low complexity" evidence="1">
    <location>
        <begin position="401"/>
        <end position="416"/>
    </location>
</feature>
<dbReference type="Pfam" id="PF14291">
    <property type="entry name" value="DUF4371"/>
    <property type="match status" value="1"/>
</dbReference>
<proteinExistence type="predicted"/>
<protein>
    <submittedName>
        <fullName evidence="4">Zinc finger MYM-type 1-like</fullName>
    </submittedName>
</protein>
<feature type="region of interest" description="Disordered" evidence="1">
    <location>
        <begin position="381"/>
        <end position="426"/>
    </location>
</feature>
<evidence type="ECO:0000259" key="3">
    <source>
        <dbReference type="Pfam" id="PF14291"/>
    </source>
</evidence>
<evidence type="ECO:0000313" key="4">
    <source>
        <dbReference type="EMBL" id="CAB3983432.1"/>
    </source>
</evidence>
<reference evidence="4" key="1">
    <citation type="submission" date="2020-04" db="EMBL/GenBank/DDBJ databases">
        <authorList>
            <person name="Alioto T."/>
            <person name="Alioto T."/>
            <person name="Gomez Garrido J."/>
        </authorList>
    </citation>
    <scope>NUCLEOTIDE SEQUENCE</scope>
    <source>
        <strain evidence="4">A484AB</strain>
    </source>
</reference>
<feature type="domain" description="HAT C-terminal dimerisation" evidence="2">
    <location>
        <begin position="1119"/>
        <end position="1150"/>
    </location>
</feature>
<evidence type="ECO:0000256" key="1">
    <source>
        <dbReference type="SAM" id="MobiDB-lite"/>
    </source>
</evidence>
<dbReference type="Proteomes" id="UP001152795">
    <property type="component" value="Unassembled WGS sequence"/>
</dbReference>
<comment type="caution">
    <text evidence="4">The sequence shown here is derived from an EMBL/GenBank/DDBJ whole genome shotgun (WGS) entry which is preliminary data.</text>
</comment>
<dbReference type="PANTHER" id="PTHR45749">
    <property type="match status" value="1"/>
</dbReference>
<name>A0A6S7G3R9_PARCT</name>
<dbReference type="Pfam" id="PF05699">
    <property type="entry name" value="Dimer_Tnp_hAT"/>
    <property type="match status" value="1"/>
</dbReference>
<evidence type="ECO:0000313" key="5">
    <source>
        <dbReference type="Proteomes" id="UP001152795"/>
    </source>
</evidence>
<dbReference type="InterPro" id="IPR008906">
    <property type="entry name" value="HATC_C_dom"/>
</dbReference>
<feature type="domain" description="DUF4371" evidence="3">
    <location>
        <begin position="616"/>
        <end position="788"/>
    </location>
</feature>
<dbReference type="OrthoDB" id="8934564at2759"/>
<dbReference type="GO" id="GO:0046983">
    <property type="term" value="F:protein dimerization activity"/>
    <property type="evidence" value="ECO:0007669"/>
    <property type="project" value="InterPro"/>
</dbReference>